<proteinExistence type="predicted"/>
<feature type="transmembrane region" description="Helical" evidence="5">
    <location>
        <begin position="12"/>
        <end position="31"/>
    </location>
</feature>
<dbReference type="EMBL" id="MG601103">
    <property type="protein sequence ID" value="AWW13789.1"/>
    <property type="molecule type" value="Genomic_DNA"/>
</dbReference>
<keyword evidence="4 5" id="KW-0472">Membrane</keyword>
<reference evidence="7" key="1">
    <citation type="journal article" date="2018" name="Adv. Bot. Res.">
        <title>Chapter Four - Comparative Plastid Genomics of Glaucophytes species.</title>
        <authorList>
            <person name="Reyes-Prieto A."/>
            <person name="Russell S."/>
            <person name="Figueroa-Martinez F."/>
            <person name="Jackson C."/>
        </authorList>
    </citation>
    <scope>NUCLEOTIDE SEQUENCE</scope>
    <source>
        <strain evidence="7">UTEX LB 2766</strain>
    </source>
</reference>
<feature type="domain" description="ABC transmembrane type-2" evidence="6">
    <location>
        <begin position="69"/>
        <end position="307"/>
    </location>
</feature>
<dbReference type="PANTHER" id="PTHR43077">
    <property type="entry name" value="TRANSPORT PERMEASE YVFS-RELATED"/>
    <property type="match status" value="1"/>
</dbReference>
<dbReference type="AlphaFoldDB" id="A0A2Z4HG69"/>
<comment type="subcellular location">
    <subcellularLocation>
        <location evidence="1">Membrane</location>
        <topology evidence="1">Multi-pass membrane protein</topology>
    </subcellularLocation>
</comment>
<dbReference type="PANTHER" id="PTHR43077:SF10">
    <property type="entry name" value="TRANSPORT PERMEASE PROTEIN"/>
    <property type="match status" value="1"/>
</dbReference>
<feature type="transmembrane region" description="Helical" evidence="5">
    <location>
        <begin position="69"/>
        <end position="89"/>
    </location>
</feature>
<keyword evidence="3 5" id="KW-1133">Transmembrane helix</keyword>
<dbReference type="PROSITE" id="PS51012">
    <property type="entry name" value="ABC_TM2"/>
    <property type="match status" value="1"/>
</dbReference>
<dbReference type="Pfam" id="PF01061">
    <property type="entry name" value="ABC2_membrane"/>
    <property type="match status" value="1"/>
</dbReference>
<feature type="transmembrane region" description="Helical" evidence="5">
    <location>
        <begin position="217"/>
        <end position="236"/>
    </location>
</feature>
<evidence type="ECO:0000256" key="5">
    <source>
        <dbReference type="SAM" id="Phobius"/>
    </source>
</evidence>
<evidence type="ECO:0000259" key="6">
    <source>
        <dbReference type="PROSITE" id="PS51012"/>
    </source>
</evidence>
<feature type="transmembrane region" description="Helical" evidence="5">
    <location>
        <begin position="43"/>
        <end position="62"/>
    </location>
</feature>
<evidence type="ECO:0000256" key="4">
    <source>
        <dbReference type="ARBA" id="ARBA00023136"/>
    </source>
</evidence>
<dbReference type="GeneID" id="37543816"/>
<name>A0A2Z4HG69_9EUKA</name>
<dbReference type="RefSeq" id="YP_009504670.1">
    <property type="nucleotide sequence ID" value="NC_038216.1"/>
</dbReference>
<feature type="transmembrane region" description="Helical" evidence="5">
    <location>
        <begin position="150"/>
        <end position="175"/>
    </location>
</feature>
<dbReference type="InterPro" id="IPR013525">
    <property type="entry name" value="ABC2_TM"/>
</dbReference>
<sequence length="313" mass="36297">MFKINKNRKINSLIIINYYFIKNFTIMNFTLRNLRLFLVDEKKFTYFFPIQEIFVLTKRLFIQLKRRPITLVSGILQPLLWLILFGALFQKAPISISTFENNYIQFFYPGILVFTAFAGALNSSLPLIFDREFGFLNRLLVAPLESRFSILFSSAFFISVLSFIQVFVIMIFGIFLGTHFPTFQSLVFSFFFLLLLIIGTTTFSILLALVLPTHIELIAVIFVINLPLLFASTALAPLNFMPSWLQIISCLNPLTYTIEPVRFLYSNSDWTFSSLLFELPFISINIGQSFLILILFDLLGFVLFKKIIKFIFV</sequence>
<evidence type="ECO:0000313" key="7">
    <source>
        <dbReference type="EMBL" id="AWW13789.1"/>
    </source>
</evidence>
<organism evidence="7">
    <name type="scientific">Cyanophora biloba</name>
    <dbReference type="NCBI Taxonomy" id="1489483"/>
    <lineage>
        <taxon>Eukaryota</taxon>
        <taxon>Glaucocystophyceae</taxon>
        <taxon>Cyanophorales</taxon>
        <taxon>Cyanophoraceae</taxon>
        <taxon>Cyanophora</taxon>
    </lineage>
</organism>
<evidence type="ECO:0000256" key="3">
    <source>
        <dbReference type="ARBA" id="ARBA00022989"/>
    </source>
</evidence>
<keyword evidence="2 5" id="KW-0812">Transmembrane</keyword>
<feature type="transmembrane region" description="Helical" evidence="5">
    <location>
        <begin position="187"/>
        <end position="210"/>
    </location>
</feature>
<gene>
    <name evidence="7" type="primary">ycf38</name>
</gene>
<keyword evidence="7" id="KW-0934">Plastid</keyword>
<evidence type="ECO:0000256" key="2">
    <source>
        <dbReference type="ARBA" id="ARBA00022692"/>
    </source>
</evidence>
<geneLocation type="plastid" evidence="7"/>
<feature type="transmembrane region" description="Helical" evidence="5">
    <location>
        <begin position="109"/>
        <end position="129"/>
    </location>
</feature>
<feature type="transmembrane region" description="Helical" evidence="5">
    <location>
        <begin position="281"/>
        <end position="304"/>
    </location>
</feature>
<dbReference type="InterPro" id="IPR047817">
    <property type="entry name" value="ABC2_TM_bact-type"/>
</dbReference>
<dbReference type="GO" id="GO:0016020">
    <property type="term" value="C:membrane"/>
    <property type="evidence" value="ECO:0007669"/>
    <property type="project" value="UniProtKB-SubCell"/>
</dbReference>
<dbReference type="InterPro" id="IPR051328">
    <property type="entry name" value="T7SS_ABC-Transporter"/>
</dbReference>
<accession>A0A2Z4HG69</accession>
<evidence type="ECO:0000256" key="1">
    <source>
        <dbReference type="ARBA" id="ARBA00004141"/>
    </source>
</evidence>
<dbReference type="GO" id="GO:0140359">
    <property type="term" value="F:ABC-type transporter activity"/>
    <property type="evidence" value="ECO:0007669"/>
    <property type="project" value="InterPro"/>
</dbReference>
<protein>
    <recommendedName>
        <fullName evidence="6">ABC transmembrane type-2 domain-containing protein</fullName>
    </recommendedName>
</protein>